<dbReference type="EMBL" id="MGGL01000012">
    <property type="protein sequence ID" value="OGM26403.1"/>
    <property type="molecule type" value="Genomic_DNA"/>
</dbReference>
<keyword evidence="1" id="KW-1133">Transmembrane helix</keyword>
<accession>A0A1F7YGH1</accession>
<keyword evidence="1" id="KW-0812">Transmembrane</keyword>
<dbReference type="Gene3D" id="3.40.50.150">
    <property type="entry name" value="Vaccinia Virus protein VP39"/>
    <property type="match status" value="1"/>
</dbReference>
<dbReference type="Pfam" id="PF13489">
    <property type="entry name" value="Methyltransf_23"/>
    <property type="match status" value="1"/>
</dbReference>
<organism evidence="2 3">
    <name type="scientific">Candidatus Woesebacteria bacterium RIFCSPHIGHO2_01_FULL_40_22</name>
    <dbReference type="NCBI Taxonomy" id="1802499"/>
    <lineage>
        <taxon>Bacteria</taxon>
        <taxon>Candidatus Woeseibacteriota</taxon>
    </lineage>
</organism>
<dbReference type="InterPro" id="IPR029063">
    <property type="entry name" value="SAM-dependent_MTases_sf"/>
</dbReference>
<keyword evidence="1" id="KW-0472">Membrane</keyword>
<name>A0A1F7YGH1_9BACT</name>
<dbReference type="PANTHER" id="PTHR43861">
    <property type="entry name" value="TRANS-ACONITATE 2-METHYLTRANSFERASE-RELATED"/>
    <property type="match status" value="1"/>
</dbReference>
<dbReference type="CDD" id="cd02440">
    <property type="entry name" value="AdoMet_MTases"/>
    <property type="match status" value="1"/>
</dbReference>
<comment type="caution">
    <text evidence="2">The sequence shown here is derived from an EMBL/GenBank/DDBJ whole genome shotgun (WGS) entry which is preliminary data.</text>
</comment>
<evidence type="ECO:0008006" key="4">
    <source>
        <dbReference type="Google" id="ProtNLM"/>
    </source>
</evidence>
<evidence type="ECO:0000313" key="2">
    <source>
        <dbReference type="EMBL" id="OGM26403.1"/>
    </source>
</evidence>
<dbReference type="PANTHER" id="PTHR43861:SF6">
    <property type="entry name" value="METHYLTRANSFERASE TYPE 11"/>
    <property type="match status" value="1"/>
</dbReference>
<evidence type="ECO:0000313" key="3">
    <source>
        <dbReference type="Proteomes" id="UP000179221"/>
    </source>
</evidence>
<gene>
    <name evidence="2" type="ORF">A2628_00040</name>
</gene>
<feature type="transmembrane region" description="Helical" evidence="1">
    <location>
        <begin position="241"/>
        <end position="262"/>
    </location>
</feature>
<protein>
    <recommendedName>
        <fullName evidence="4">Methyltransferase type 11 domain-containing protein</fullName>
    </recommendedName>
</protein>
<dbReference type="AlphaFoldDB" id="A0A1F7YGH1"/>
<dbReference type="Proteomes" id="UP000179221">
    <property type="component" value="Unassembled WGS sequence"/>
</dbReference>
<evidence type="ECO:0000256" key="1">
    <source>
        <dbReference type="SAM" id="Phobius"/>
    </source>
</evidence>
<feature type="transmembrane region" description="Helical" evidence="1">
    <location>
        <begin position="316"/>
        <end position="335"/>
    </location>
</feature>
<reference evidence="2 3" key="1">
    <citation type="journal article" date="2016" name="Nat. Commun.">
        <title>Thousands of microbial genomes shed light on interconnected biogeochemical processes in an aquifer system.</title>
        <authorList>
            <person name="Anantharaman K."/>
            <person name="Brown C.T."/>
            <person name="Hug L.A."/>
            <person name="Sharon I."/>
            <person name="Castelle C.J."/>
            <person name="Probst A.J."/>
            <person name="Thomas B.C."/>
            <person name="Singh A."/>
            <person name="Wilkins M.J."/>
            <person name="Karaoz U."/>
            <person name="Brodie E.L."/>
            <person name="Williams K.H."/>
            <person name="Hubbard S.S."/>
            <person name="Banfield J.F."/>
        </authorList>
    </citation>
    <scope>NUCLEOTIDE SEQUENCE [LARGE SCALE GENOMIC DNA]</scope>
</reference>
<dbReference type="SUPFAM" id="SSF53335">
    <property type="entry name" value="S-adenosyl-L-methionine-dependent methyltransferases"/>
    <property type="match status" value="1"/>
</dbReference>
<proteinExistence type="predicted"/>
<sequence length="349" mass="41046">MRRIFCFGGISLPTKQRGEVFDPEAQTRRDTLGFNPGSFIMAGVICKHTKSFLETSVFSVRLYRCAKCDLVFRKENKSDSNPKKLYGKYYRKSRNEITVGRFRYGLEVVIKTFRFFRAYKVHALHPSARRVLDIGCGRGFMLYFLRKFWGIKKVVGTQISLEAYIFAKNKLRLSVYHEDLSKINLYDNYFDLVTIWHVLEHVVEPERYIAKIKSILKRKGKIIIEVPNYNSWSRKIAGEYWLGYDIIYHLSFFTPGTLIFLLKKYKFKILKTHTFSLEYSTFISAQSIVSRITKTDSLFFKWIQGEKIEANISMHILLMFFLLPFCLFGNLVLYYTHYGEVLLVVAEKP</sequence>